<reference evidence="3 4" key="1">
    <citation type="submission" date="2014-04" db="EMBL/GenBank/DDBJ databases">
        <title>Marinobacterium kochiensis sp. nov., isolated from sediment sample collected from Kochi backwaters in Kerala, India.</title>
        <authorList>
            <person name="Singh A."/>
            <person name="Pinnaka A.K."/>
        </authorList>
    </citation>
    <scope>NUCLEOTIDE SEQUENCE [LARGE SCALE GENOMIC DNA]</scope>
    <source>
        <strain evidence="3 4">AK27</strain>
    </source>
</reference>
<dbReference type="STRING" id="1232683.ADIMK_0126"/>
<dbReference type="PANTHER" id="PTHR36445:SF1">
    <property type="entry name" value="GTP CYCLOHYDROLASE MPTA"/>
    <property type="match status" value="1"/>
</dbReference>
<dbReference type="Proteomes" id="UP000028252">
    <property type="component" value="Unassembled WGS sequence"/>
</dbReference>
<dbReference type="EMBL" id="JMQN01000007">
    <property type="protein sequence ID" value="KEA65604.1"/>
    <property type="molecule type" value="Genomic_DNA"/>
</dbReference>
<keyword evidence="4" id="KW-1185">Reference proteome</keyword>
<dbReference type="GO" id="GO:0003934">
    <property type="term" value="F:GTP cyclohydrolase I activity"/>
    <property type="evidence" value="ECO:0007669"/>
    <property type="project" value="UniProtKB-UniRule"/>
</dbReference>
<comment type="catalytic activity">
    <reaction evidence="2">
        <text>GTP + H2O = 7,8-dihydroneopterin 3'-triphosphate + formate + H(+)</text>
        <dbReference type="Rhea" id="RHEA:17473"/>
        <dbReference type="ChEBI" id="CHEBI:15377"/>
        <dbReference type="ChEBI" id="CHEBI:15378"/>
        <dbReference type="ChEBI" id="CHEBI:15740"/>
        <dbReference type="ChEBI" id="CHEBI:37565"/>
        <dbReference type="ChEBI" id="CHEBI:58462"/>
        <dbReference type="EC" id="3.5.4.16"/>
    </reaction>
</comment>
<sequence length="317" mass="35023">MNKPIMPCTALPDIASSATASISSRLDWVGMSGLALPFRLSESRRGSVMCQGNADIHVDIARPEVKGIHMSRLYLLLESLVDDTTLSPEILCLFLDTQLNSHRDISGAAGLAIHFSYLSRRPALKSAHQGWKAYPASIHATRVNNEPCIELELAIPYSSTCPCSASLSRQLLADEFEGDFSERLHLEKGDIRRWLLEKGSLATPHSQRSWAKLRVQITDEASAFPIESIIESIEQALGTPVQTAVKREDEQAFARLNGDNLMFCEDAARRIKQALEARSDLLDFWVRVEHQESLHAHDAVAVVTAGIPGGYQPLLSR</sequence>
<name>A0A081G499_9GAMM</name>
<dbReference type="Gene3D" id="3.10.270.10">
    <property type="entry name" value="Urate Oxidase"/>
    <property type="match status" value="1"/>
</dbReference>
<gene>
    <name evidence="2" type="primary">folE2</name>
    <name evidence="3" type="ORF">ADIMK_0126</name>
</gene>
<dbReference type="RefSeq" id="WP_231516969.1">
    <property type="nucleotide sequence ID" value="NZ_JMQN01000007.1"/>
</dbReference>
<comment type="function">
    <text evidence="2">Converts GTP to 7,8-dihydroneopterin triphosphate.</text>
</comment>
<accession>A0A081G499</accession>
<dbReference type="HAMAP" id="MF_01527_B">
    <property type="entry name" value="GTP_cyclohydrol_B"/>
    <property type="match status" value="1"/>
</dbReference>
<dbReference type="AlphaFoldDB" id="A0A081G499"/>
<comment type="caution">
    <text evidence="3">The sequence shown here is derived from an EMBL/GenBank/DDBJ whole genome shotgun (WGS) entry which is preliminary data.</text>
</comment>
<dbReference type="NCBIfam" id="NF010200">
    <property type="entry name" value="PRK13674.1-1"/>
    <property type="match status" value="1"/>
</dbReference>
<proteinExistence type="inferred from homology"/>
<dbReference type="eggNOG" id="COG1469">
    <property type="taxonomic scope" value="Bacteria"/>
</dbReference>
<evidence type="ECO:0000313" key="3">
    <source>
        <dbReference type="EMBL" id="KEA65604.1"/>
    </source>
</evidence>
<comment type="pathway">
    <text evidence="2">Cofactor biosynthesis; 7,8-dihydroneopterin triphosphate biosynthesis; 7,8-dihydroneopterin triphosphate from GTP: step 1/1.</text>
</comment>
<dbReference type="EC" id="3.5.4.16" evidence="2"/>
<dbReference type="InterPro" id="IPR003801">
    <property type="entry name" value="GTP_cyclohydrolase_FolE2/MptA"/>
</dbReference>
<evidence type="ECO:0000256" key="2">
    <source>
        <dbReference type="HAMAP-Rule" id="MF_01527"/>
    </source>
</evidence>
<evidence type="ECO:0000313" key="4">
    <source>
        <dbReference type="Proteomes" id="UP000028252"/>
    </source>
</evidence>
<dbReference type="GO" id="GO:0046654">
    <property type="term" value="P:tetrahydrofolate biosynthetic process"/>
    <property type="evidence" value="ECO:0007669"/>
    <property type="project" value="UniProtKB-UniRule"/>
</dbReference>
<evidence type="ECO:0000256" key="1">
    <source>
        <dbReference type="ARBA" id="ARBA00022801"/>
    </source>
</evidence>
<comment type="similarity">
    <text evidence="2">Belongs to the GTP cyclohydrolase IV family.</text>
</comment>
<dbReference type="UniPathway" id="UPA00848">
    <property type="reaction ID" value="UER00151"/>
</dbReference>
<organism evidence="3 4">
    <name type="scientific">Marinobacterium lacunae</name>
    <dbReference type="NCBI Taxonomy" id="1232683"/>
    <lineage>
        <taxon>Bacteria</taxon>
        <taxon>Pseudomonadati</taxon>
        <taxon>Pseudomonadota</taxon>
        <taxon>Gammaproteobacteria</taxon>
        <taxon>Oceanospirillales</taxon>
        <taxon>Oceanospirillaceae</taxon>
        <taxon>Marinobacterium</taxon>
    </lineage>
</organism>
<dbReference type="PANTHER" id="PTHR36445">
    <property type="entry name" value="GTP CYCLOHYDROLASE MPTA"/>
    <property type="match status" value="1"/>
</dbReference>
<protein>
    <recommendedName>
        <fullName evidence="2">GTP cyclohydrolase FolE2</fullName>
        <ecNumber evidence="2">3.5.4.16</ecNumber>
    </recommendedName>
</protein>
<keyword evidence="1 2" id="KW-0378">Hydrolase</keyword>
<dbReference type="PATRIC" id="fig|1232683.4.peg.123"/>
<dbReference type="InterPro" id="IPR022838">
    <property type="entry name" value="GTP_cyclohydrolase_FolE2"/>
</dbReference>
<feature type="site" description="May be catalytically important" evidence="2">
    <location>
        <position position="161"/>
    </location>
</feature>
<dbReference type="Pfam" id="PF02649">
    <property type="entry name" value="GCHY-1"/>
    <property type="match status" value="1"/>
</dbReference>